<gene>
    <name evidence="4" type="ORF">UFOPK2510_01206</name>
    <name evidence="5" type="ORF">UFOPK2718_01400</name>
    <name evidence="6" type="ORF">UFOPK2936_01358</name>
    <name evidence="7" type="ORF">UFOPK3174_00493</name>
    <name evidence="8" type="ORF">UFOPK3328_01311</name>
    <name evidence="9" type="ORF">UFOPK3779_01297</name>
    <name evidence="10" type="ORF">UFOPK3913_00708</name>
    <name evidence="3" type="ORF">UFOPK4107_01225</name>
    <name evidence="11" type="ORF">UFOPK4403_00972</name>
</gene>
<evidence type="ECO:0000313" key="6">
    <source>
        <dbReference type="EMBL" id="CAB4786966.1"/>
    </source>
</evidence>
<keyword evidence="1" id="KW-0645">Protease</keyword>
<dbReference type="EMBL" id="CAESAE010000007">
    <property type="protein sequence ID" value="CAB4343189.1"/>
    <property type="molecule type" value="Genomic_DNA"/>
</dbReference>
<organism evidence="9">
    <name type="scientific">freshwater metagenome</name>
    <dbReference type="NCBI Taxonomy" id="449393"/>
    <lineage>
        <taxon>unclassified sequences</taxon>
        <taxon>metagenomes</taxon>
        <taxon>ecological metagenomes</taxon>
    </lineage>
</organism>
<dbReference type="GO" id="GO:0006508">
    <property type="term" value="P:proteolysis"/>
    <property type="evidence" value="ECO:0007669"/>
    <property type="project" value="UniProtKB-KW"/>
</dbReference>
<evidence type="ECO:0000313" key="3">
    <source>
        <dbReference type="EMBL" id="CAB4343189.1"/>
    </source>
</evidence>
<dbReference type="EMBL" id="CAFBNH010000008">
    <property type="protein sequence ID" value="CAB4952236.1"/>
    <property type="molecule type" value="Genomic_DNA"/>
</dbReference>
<evidence type="ECO:0000313" key="8">
    <source>
        <dbReference type="EMBL" id="CAB4875258.1"/>
    </source>
</evidence>
<dbReference type="SUPFAM" id="SSF50156">
    <property type="entry name" value="PDZ domain-like"/>
    <property type="match status" value="1"/>
</dbReference>
<reference evidence="9" key="1">
    <citation type="submission" date="2020-05" db="EMBL/GenBank/DDBJ databases">
        <authorList>
            <person name="Chiriac C."/>
            <person name="Salcher M."/>
            <person name="Ghai R."/>
            <person name="Kavagutti S V."/>
        </authorList>
    </citation>
    <scope>NUCLEOTIDE SEQUENCE</scope>
</reference>
<dbReference type="InterPro" id="IPR009003">
    <property type="entry name" value="Peptidase_S1_PA"/>
</dbReference>
<sequence>MTMRSTTAKLAVGFILGASVVGGIATALSPTTGAVKACVDNRTQAMYLSSDGTCAKTRTLIDLGSGTMSVKSIAAAVTPSVVSINVVASTGSGTGSGSIIRTNATSSYILTNNHVVESVATSGTITVEFANGETTPATIVGRDSVYDLAVVQIQKGNLPVIAFGDSSKISIGDPVVAIGSPLGLASTVTSGIISALNRPVTTGNAGSESYIDAIQTDAAINPGNSGGALLDSQGRIIGVNSAIATLTSGGASGSIGLGFSIPINQAKRIATDIIDTPTHTSTRPVLGVFFDTAYTGTGAMIARLSPGEGADKAGIPAGSVIRSIDGFKIPDQISAIVRIRSYVPGAIVTVVVDLPSGTSKSFKVTLGSAPTS</sequence>
<accession>A0A6J7K8R9</accession>
<dbReference type="Pfam" id="PF13365">
    <property type="entry name" value="Trypsin_2"/>
    <property type="match status" value="1"/>
</dbReference>
<dbReference type="EMBL" id="CAFBOC010000006">
    <property type="protein sequence ID" value="CAB4974443.1"/>
    <property type="molecule type" value="Genomic_DNA"/>
</dbReference>
<dbReference type="EMBL" id="CAFABH010000006">
    <property type="protein sequence ID" value="CAB4825125.1"/>
    <property type="molecule type" value="Genomic_DNA"/>
</dbReference>
<name>A0A6J7K8R9_9ZZZZ</name>
<dbReference type="PANTHER" id="PTHR43343:SF3">
    <property type="entry name" value="PROTEASE DO-LIKE 8, CHLOROPLASTIC"/>
    <property type="match status" value="1"/>
</dbReference>
<dbReference type="EMBL" id="CAEZZW010000008">
    <property type="protein sequence ID" value="CAB4786966.1"/>
    <property type="molecule type" value="Genomic_DNA"/>
</dbReference>
<evidence type="ECO:0000256" key="2">
    <source>
        <dbReference type="ARBA" id="ARBA00022801"/>
    </source>
</evidence>
<evidence type="ECO:0000313" key="10">
    <source>
        <dbReference type="EMBL" id="CAB4974443.1"/>
    </source>
</evidence>
<dbReference type="AlphaFoldDB" id="A0A6J7K8R9"/>
<evidence type="ECO:0000256" key="1">
    <source>
        <dbReference type="ARBA" id="ARBA00022670"/>
    </source>
</evidence>
<dbReference type="PRINTS" id="PR00834">
    <property type="entry name" value="PROTEASES2C"/>
</dbReference>
<dbReference type="Gene3D" id="2.40.10.120">
    <property type="match status" value="1"/>
</dbReference>
<dbReference type="SUPFAM" id="SSF50494">
    <property type="entry name" value="Trypsin-like serine proteases"/>
    <property type="match status" value="1"/>
</dbReference>
<dbReference type="PANTHER" id="PTHR43343">
    <property type="entry name" value="PEPTIDASE S12"/>
    <property type="match status" value="1"/>
</dbReference>
<dbReference type="InterPro" id="IPR051201">
    <property type="entry name" value="Chloro_Bact_Ser_Proteases"/>
</dbReference>
<evidence type="ECO:0000313" key="4">
    <source>
        <dbReference type="EMBL" id="CAB4699158.1"/>
    </source>
</evidence>
<evidence type="ECO:0000313" key="5">
    <source>
        <dbReference type="EMBL" id="CAB4733126.1"/>
    </source>
</evidence>
<evidence type="ECO:0000313" key="7">
    <source>
        <dbReference type="EMBL" id="CAB4825125.1"/>
    </source>
</evidence>
<keyword evidence="2" id="KW-0378">Hydrolase</keyword>
<protein>
    <submittedName>
        <fullName evidence="9">Unannotated protein</fullName>
    </submittedName>
</protein>
<dbReference type="EMBL" id="CAEZYM010000017">
    <property type="protein sequence ID" value="CAB4733126.1"/>
    <property type="molecule type" value="Genomic_DNA"/>
</dbReference>
<proteinExistence type="predicted"/>
<dbReference type="GO" id="GO:0004252">
    <property type="term" value="F:serine-type endopeptidase activity"/>
    <property type="evidence" value="ECO:0007669"/>
    <property type="project" value="InterPro"/>
</dbReference>
<dbReference type="EMBL" id="CAFBLD010000009">
    <property type="protein sequence ID" value="CAB4875258.1"/>
    <property type="molecule type" value="Genomic_DNA"/>
</dbReference>
<evidence type="ECO:0000313" key="9">
    <source>
        <dbReference type="EMBL" id="CAB4952236.1"/>
    </source>
</evidence>
<dbReference type="InterPro" id="IPR036034">
    <property type="entry name" value="PDZ_sf"/>
</dbReference>
<dbReference type="EMBL" id="CAEZXO010000007">
    <property type="protein sequence ID" value="CAB4699158.1"/>
    <property type="molecule type" value="Genomic_DNA"/>
</dbReference>
<dbReference type="InterPro" id="IPR001940">
    <property type="entry name" value="Peptidase_S1C"/>
</dbReference>
<dbReference type="EMBL" id="CAFBQX010000005">
    <property type="protein sequence ID" value="CAB5073674.1"/>
    <property type="molecule type" value="Genomic_DNA"/>
</dbReference>
<evidence type="ECO:0000313" key="11">
    <source>
        <dbReference type="EMBL" id="CAB5073674.1"/>
    </source>
</evidence>
<dbReference type="Gene3D" id="2.30.42.10">
    <property type="match status" value="1"/>
</dbReference>